<proteinExistence type="predicted"/>
<gene>
    <name evidence="2" type="ORF">GSTUAT00007970001</name>
</gene>
<dbReference type="AlphaFoldDB" id="A0A292PMD9"/>
<evidence type="ECO:0000313" key="2">
    <source>
        <dbReference type="EMBL" id="CUS07951.1"/>
    </source>
</evidence>
<organism evidence="2 3">
    <name type="scientific">Tuber aestivum</name>
    <name type="common">summer truffle</name>
    <dbReference type="NCBI Taxonomy" id="59557"/>
    <lineage>
        <taxon>Eukaryota</taxon>
        <taxon>Fungi</taxon>
        <taxon>Dikarya</taxon>
        <taxon>Ascomycota</taxon>
        <taxon>Pezizomycotina</taxon>
        <taxon>Pezizomycetes</taxon>
        <taxon>Pezizales</taxon>
        <taxon>Tuberaceae</taxon>
        <taxon>Tuber</taxon>
    </lineage>
</organism>
<reference evidence="2" key="1">
    <citation type="submission" date="2015-10" db="EMBL/GenBank/DDBJ databases">
        <authorList>
            <person name="Regsiter A."/>
            <person name="william w."/>
        </authorList>
    </citation>
    <scope>NUCLEOTIDE SEQUENCE</scope>
    <source>
        <strain evidence="2">Montdore</strain>
    </source>
</reference>
<evidence type="ECO:0000313" key="3">
    <source>
        <dbReference type="Proteomes" id="UP001412239"/>
    </source>
</evidence>
<evidence type="ECO:0008006" key="4">
    <source>
        <dbReference type="Google" id="ProtNLM"/>
    </source>
</evidence>
<sequence length="100" mass="10589">MLLKKLPALTLFLTLTHAAAFSNPLPPPGTGELGKRDCVANGCLCNPDRGTGDFCGYCQPLQVDCPNEAICYTSLYHCGDGGRCCTYGQVAECVSGQRPC</sequence>
<keyword evidence="1" id="KW-0732">Signal</keyword>
<accession>A0A292PMD9</accession>
<name>A0A292PMD9_9PEZI</name>
<dbReference type="EMBL" id="LN891158">
    <property type="protein sequence ID" value="CUS07951.1"/>
    <property type="molecule type" value="Genomic_DNA"/>
</dbReference>
<feature type="signal peptide" evidence="1">
    <location>
        <begin position="1"/>
        <end position="18"/>
    </location>
</feature>
<keyword evidence="3" id="KW-1185">Reference proteome</keyword>
<protein>
    <recommendedName>
        <fullName evidence="4">Granulins domain-containing protein</fullName>
    </recommendedName>
</protein>
<dbReference type="Proteomes" id="UP001412239">
    <property type="component" value="Unassembled WGS sequence"/>
</dbReference>
<feature type="chain" id="PRO_5012945716" description="Granulins domain-containing protein" evidence="1">
    <location>
        <begin position="19"/>
        <end position="100"/>
    </location>
</feature>
<evidence type="ECO:0000256" key="1">
    <source>
        <dbReference type="SAM" id="SignalP"/>
    </source>
</evidence>